<feature type="domain" description="Glycosyltransferase 2-like" evidence="5">
    <location>
        <begin position="66"/>
        <end position="175"/>
    </location>
</feature>
<reference evidence="7 8" key="1">
    <citation type="submission" date="2014-07" db="EMBL/GenBank/DDBJ databases">
        <title>Genome Sequencing of Dermacoccus nishinomiyaensis.</title>
        <authorList>
            <person name="Hong K.W."/>
            <person name="Chan K.G."/>
        </authorList>
    </citation>
    <scope>NUCLEOTIDE SEQUENCE [LARGE SCALE GENOMIC DNA]</scope>
    <source>
        <strain evidence="7 8">M25</strain>
    </source>
</reference>
<evidence type="ECO:0008006" key="9">
    <source>
        <dbReference type="Google" id="ProtNLM"/>
    </source>
</evidence>
<dbReference type="Pfam" id="PF00535">
    <property type="entry name" value="Glycos_transf_2"/>
    <property type="match status" value="1"/>
</dbReference>
<evidence type="ECO:0000259" key="6">
    <source>
        <dbReference type="Pfam" id="PF02709"/>
    </source>
</evidence>
<proteinExistence type="inferred from homology"/>
<organism evidence="7 8">
    <name type="scientific">Dermacoccus nishinomiyaensis</name>
    <dbReference type="NCBI Taxonomy" id="1274"/>
    <lineage>
        <taxon>Bacteria</taxon>
        <taxon>Bacillati</taxon>
        <taxon>Actinomycetota</taxon>
        <taxon>Actinomycetes</taxon>
        <taxon>Micrococcales</taxon>
        <taxon>Dermacoccaceae</taxon>
        <taxon>Dermacoccus</taxon>
    </lineage>
</organism>
<keyword evidence="4" id="KW-0808">Transferase</keyword>
<keyword evidence="3" id="KW-0328">Glycosyltransferase</keyword>
<dbReference type="EMBL" id="CP008889">
    <property type="protein sequence ID" value="AIF41315.1"/>
    <property type="molecule type" value="Genomic_DNA"/>
</dbReference>
<dbReference type="CDD" id="cd00761">
    <property type="entry name" value="Glyco_tranf_GTA_type"/>
    <property type="match status" value="1"/>
</dbReference>
<accession>A0A075JHL3</accession>
<feature type="domain" description="Galactosyltransferase C-terminal" evidence="6">
    <location>
        <begin position="207"/>
        <end position="253"/>
    </location>
</feature>
<protein>
    <recommendedName>
        <fullName evidence="9">Glycosyltransferase</fullName>
    </recommendedName>
</protein>
<evidence type="ECO:0000256" key="3">
    <source>
        <dbReference type="ARBA" id="ARBA00022676"/>
    </source>
</evidence>
<dbReference type="eggNOG" id="COG1216">
    <property type="taxonomic scope" value="Bacteria"/>
</dbReference>
<evidence type="ECO:0000313" key="7">
    <source>
        <dbReference type="EMBL" id="AIF41315.1"/>
    </source>
</evidence>
<dbReference type="Proteomes" id="UP000027986">
    <property type="component" value="Chromosome"/>
</dbReference>
<dbReference type="InterPro" id="IPR001173">
    <property type="entry name" value="Glyco_trans_2-like"/>
</dbReference>
<evidence type="ECO:0000256" key="2">
    <source>
        <dbReference type="ARBA" id="ARBA00006739"/>
    </source>
</evidence>
<dbReference type="PANTHER" id="PTHR43179">
    <property type="entry name" value="RHAMNOSYLTRANSFERASE WBBL"/>
    <property type="match status" value="1"/>
</dbReference>
<comment type="similarity">
    <text evidence="2">Belongs to the glycosyltransferase 2 family.</text>
</comment>
<evidence type="ECO:0000313" key="8">
    <source>
        <dbReference type="Proteomes" id="UP000027986"/>
    </source>
</evidence>
<name>A0A075JHL3_9MICO</name>
<evidence type="ECO:0000259" key="5">
    <source>
        <dbReference type="Pfam" id="PF00535"/>
    </source>
</evidence>
<dbReference type="PANTHER" id="PTHR43179:SF12">
    <property type="entry name" value="GALACTOFURANOSYLTRANSFERASE GLFT2"/>
    <property type="match status" value="1"/>
</dbReference>
<dbReference type="KEGG" id="dni:HX89_10610"/>
<dbReference type="Pfam" id="PF11316">
    <property type="entry name" value="Rhamno_transf"/>
    <property type="match status" value="1"/>
</dbReference>
<dbReference type="SUPFAM" id="SSF53448">
    <property type="entry name" value="Nucleotide-diphospho-sugar transferases"/>
    <property type="match status" value="1"/>
</dbReference>
<gene>
    <name evidence="7" type="ORF">HX89_10610</name>
</gene>
<dbReference type="Gene3D" id="3.90.550.10">
    <property type="entry name" value="Spore Coat Polysaccharide Biosynthesis Protein SpsA, Chain A"/>
    <property type="match status" value="1"/>
</dbReference>
<sequence>MREAISDFSSPSGKVQTFVGLASRRLASVMGHTPTEPSFTRCRTARELHGYALRVTSSPAARPSISVLTITYNGARYLPTLMASLARQDADFPWEYVVVDNGSTDGTWDVVSELARTLPAPVRMIDGGAKPGNIPYVRNLAAASARADYLVYCDQDDIVEPGWLAAAEDGLRQHEALMGLIHDMTPVDAPPRVMNPSVYTDMPIVESCNFAVRRATLEAAGGFDEDLAGYGMDDSELALRLRKKGHAIVGWPSMRIQARQTVGTMNRIRKVFSSARTEMVVWQKHADVYGDRRNRRYLCKETRTNLRTGWLAVRGGSGVSKDRGARAVVTSAGHLYERVRPRAARSSVVEPPCQPKTSESFDHIVITQFSAVFAPDAEPASQEWCWYRLAIFRKLLCPSMRSQSGAAPFTWLVYFDDRCSSGFRAAVDELAAGLFVPIWTHDVYWDRVVRDVEKLSTREYLITTRVDSDDALSRGFIRSVQEEFARQDLLFVTFPRGLQLDDKGRVYSYDEPSGPFMSLIERRGSEPPRVVLSHAHFNHGLVRRHGPIREVITGGRPMWLQYIHGTNVANAVRGVRVPAATLSRWFDVEMHARPDASWLIFATDLVRSHAARVRFWGGTPYYAVEYVDALFDRIRGTHVKKPAGASVHGPPLLSALVRSRKGVSMLVRRGGS</sequence>
<evidence type="ECO:0000256" key="4">
    <source>
        <dbReference type="ARBA" id="ARBA00022679"/>
    </source>
</evidence>
<dbReference type="AlphaFoldDB" id="A0A075JHL3"/>
<dbReference type="InterPro" id="IPR029044">
    <property type="entry name" value="Nucleotide-diphossugar_trans"/>
</dbReference>
<dbReference type="GO" id="GO:0016757">
    <property type="term" value="F:glycosyltransferase activity"/>
    <property type="evidence" value="ECO:0007669"/>
    <property type="project" value="UniProtKB-KW"/>
</dbReference>
<dbReference type="InterPro" id="IPR021466">
    <property type="entry name" value="Put_rhamnosyl_transferase"/>
</dbReference>
<keyword evidence="8" id="KW-1185">Reference proteome</keyword>
<dbReference type="InterPro" id="IPR027791">
    <property type="entry name" value="Galactosyl_T_C"/>
</dbReference>
<dbReference type="HOGENOM" id="CLU_408677_0_0_11"/>
<dbReference type="Pfam" id="PF02709">
    <property type="entry name" value="Glyco_transf_7C"/>
    <property type="match status" value="1"/>
</dbReference>
<comment type="pathway">
    <text evidence="1">Cell wall biogenesis; cell wall polysaccharide biosynthesis.</text>
</comment>
<evidence type="ECO:0000256" key="1">
    <source>
        <dbReference type="ARBA" id="ARBA00004776"/>
    </source>
</evidence>